<dbReference type="AlphaFoldDB" id="A0A5P9NGK4"/>
<dbReference type="KEGG" id="halc:EY643_02895"/>
<dbReference type="Proteomes" id="UP000326287">
    <property type="component" value="Chromosome"/>
</dbReference>
<dbReference type="PANTHER" id="PTHR32175">
    <property type="entry name" value="PROTEIN, PUTATIVE, EXPRESSED-RELATED"/>
    <property type="match status" value="1"/>
</dbReference>
<evidence type="ECO:0000313" key="2">
    <source>
        <dbReference type="Proteomes" id="UP000326287"/>
    </source>
</evidence>
<name>A0A5P9NGK4_9GAMM</name>
<dbReference type="EMBL" id="CP036422">
    <property type="protein sequence ID" value="QFU74685.1"/>
    <property type="molecule type" value="Genomic_DNA"/>
</dbReference>
<reference evidence="1 2" key="1">
    <citation type="submission" date="2019-02" db="EMBL/GenBank/DDBJ databases">
        <authorList>
            <person name="Li S.-H."/>
        </authorList>
    </citation>
    <scope>NUCLEOTIDE SEQUENCE [LARGE SCALE GENOMIC DNA]</scope>
    <source>
        <strain evidence="1 2">IMCC14385</strain>
    </source>
</reference>
<sequence>MNTSIRRIIGPKRILARLEHEVFNVIGHQDYTPFIVLTRSRTGSNMLISMLDSHSQVAADGEVFRTLEGRDVRRVLRRSWGGQRRNIKAKGFKIFYYHPLDCPDSEIWSVLAGMEDLKVIHLSRRNVLRTIVSRKLAGEIGAWTSKQYAEIGSPDKASVILEVGEVREALEQTAMWEREVSERFSKQDILHLTYEDIVSSPEDSSREISEFLGVEYEALSTKLKKQNPERLEVLIENFDQLKDAFADTESAIFFDE</sequence>
<dbReference type="PANTHER" id="PTHR32175:SF26">
    <property type="entry name" value="PROTEIN, PUTATIVE, EXPRESSED-RELATED"/>
    <property type="match status" value="1"/>
</dbReference>
<gene>
    <name evidence="1" type="ORF">EY643_02895</name>
</gene>
<protein>
    <submittedName>
        <fullName evidence="1">Sulfotransferase</fullName>
    </submittedName>
</protein>
<keyword evidence="1" id="KW-0808">Transferase</keyword>
<dbReference type="InterPro" id="IPR027417">
    <property type="entry name" value="P-loop_NTPase"/>
</dbReference>
<accession>A0A5P9NGK4</accession>
<dbReference type="Gene3D" id="3.40.50.300">
    <property type="entry name" value="P-loop containing nucleotide triphosphate hydrolases"/>
    <property type="match status" value="1"/>
</dbReference>
<organism evidence="1 2">
    <name type="scientific">Halioglobus maricola</name>
    <dbReference type="NCBI Taxonomy" id="2601894"/>
    <lineage>
        <taxon>Bacteria</taxon>
        <taxon>Pseudomonadati</taxon>
        <taxon>Pseudomonadota</taxon>
        <taxon>Gammaproteobacteria</taxon>
        <taxon>Cellvibrionales</taxon>
        <taxon>Halieaceae</taxon>
        <taxon>Halioglobus</taxon>
    </lineage>
</organism>
<evidence type="ECO:0000313" key="1">
    <source>
        <dbReference type="EMBL" id="QFU74685.1"/>
    </source>
</evidence>
<dbReference type="GO" id="GO:0016740">
    <property type="term" value="F:transferase activity"/>
    <property type="evidence" value="ECO:0007669"/>
    <property type="project" value="UniProtKB-KW"/>
</dbReference>
<proteinExistence type="predicted"/>
<dbReference type="SUPFAM" id="SSF52540">
    <property type="entry name" value="P-loop containing nucleoside triphosphate hydrolases"/>
    <property type="match status" value="1"/>
</dbReference>
<dbReference type="Pfam" id="PF13469">
    <property type="entry name" value="Sulfotransfer_3"/>
    <property type="match status" value="1"/>
</dbReference>
<dbReference type="InterPro" id="IPR052796">
    <property type="entry name" value="Nod_factor_sulfotransferase"/>
</dbReference>
<keyword evidence="2" id="KW-1185">Reference proteome</keyword>
<dbReference type="OrthoDB" id="1435519at2"/>